<feature type="compositionally biased region" description="Basic residues" evidence="1">
    <location>
        <begin position="48"/>
        <end position="69"/>
    </location>
</feature>
<sequence length="69" mass="7665">MTRPHEPNDSNSDEECLVAPPFTTIGLSIPSMSWLNQQLESDGEGPGMRRKTRFPARTTSGHRRCPQPG</sequence>
<evidence type="ECO:0000313" key="2">
    <source>
        <dbReference type="EMBL" id="KAL2838681.1"/>
    </source>
</evidence>
<feature type="region of interest" description="Disordered" evidence="1">
    <location>
        <begin position="38"/>
        <end position="69"/>
    </location>
</feature>
<reference evidence="2 3" key="1">
    <citation type="submission" date="2024-07" db="EMBL/GenBank/DDBJ databases">
        <title>Section-level genome sequencing and comparative genomics of Aspergillus sections Usti and Cavernicolus.</title>
        <authorList>
            <consortium name="Lawrence Berkeley National Laboratory"/>
            <person name="Nybo J.L."/>
            <person name="Vesth T.C."/>
            <person name="Theobald S."/>
            <person name="Frisvad J.C."/>
            <person name="Larsen T.O."/>
            <person name="Kjaerboelling I."/>
            <person name="Rothschild-Mancinelli K."/>
            <person name="Lyhne E.K."/>
            <person name="Kogle M.E."/>
            <person name="Barry K."/>
            <person name="Clum A."/>
            <person name="Na H."/>
            <person name="Ledsgaard L."/>
            <person name="Lin J."/>
            <person name="Lipzen A."/>
            <person name="Kuo A."/>
            <person name="Riley R."/>
            <person name="Mondo S."/>
            <person name="LaButti K."/>
            <person name="Haridas S."/>
            <person name="Pangalinan J."/>
            <person name="Salamov A.A."/>
            <person name="Simmons B.A."/>
            <person name="Magnuson J.K."/>
            <person name="Chen J."/>
            <person name="Drula E."/>
            <person name="Henrissat B."/>
            <person name="Wiebenga A."/>
            <person name="Lubbers R.J."/>
            <person name="Gomes A.C."/>
            <person name="Macurrencykelacurrency M.R."/>
            <person name="Stajich J."/>
            <person name="Grigoriev I.V."/>
            <person name="Mortensen U.H."/>
            <person name="De vries R.P."/>
            <person name="Baker S.E."/>
            <person name="Andersen M.R."/>
        </authorList>
    </citation>
    <scope>NUCLEOTIDE SEQUENCE [LARGE SCALE GENOMIC DNA]</scope>
    <source>
        <strain evidence="2 3">CBS 756.74</strain>
    </source>
</reference>
<keyword evidence="3" id="KW-1185">Reference proteome</keyword>
<protein>
    <submittedName>
        <fullName evidence="2">Uncharacterized protein</fullName>
    </submittedName>
</protein>
<dbReference type="EMBL" id="JBFXLR010000082">
    <property type="protein sequence ID" value="KAL2838681.1"/>
    <property type="molecule type" value="Genomic_DNA"/>
</dbReference>
<gene>
    <name evidence="2" type="ORF">BJX68DRAFT_248686</name>
</gene>
<comment type="caution">
    <text evidence="2">The sequence shown here is derived from an EMBL/GenBank/DDBJ whole genome shotgun (WGS) entry which is preliminary data.</text>
</comment>
<evidence type="ECO:0000256" key="1">
    <source>
        <dbReference type="SAM" id="MobiDB-lite"/>
    </source>
</evidence>
<name>A0ABR4JF59_9EURO</name>
<dbReference type="GeneID" id="98157129"/>
<dbReference type="RefSeq" id="XP_070893150.1">
    <property type="nucleotide sequence ID" value="XM_071041965.1"/>
</dbReference>
<organism evidence="2 3">
    <name type="scientific">Aspergillus pseudodeflectus</name>
    <dbReference type="NCBI Taxonomy" id="176178"/>
    <lineage>
        <taxon>Eukaryota</taxon>
        <taxon>Fungi</taxon>
        <taxon>Dikarya</taxon>
        <taxon>Ascomycota</taxon>
        <taxon>Pezizomycotina</taxon>
        <taxon>Eurotiomycetes</taxon>
        <taxon>Eurotiomycetidae</taxon>
        <taxon>Eurotiales</taxon>
        <taxon>Aspergillaceae</taxon>
        <taxon>Aspergillus</taxon>
        <taxon>Aspergillus subgen. Nidulantes</taxon>
    </lineage>
</organism>
<accession>A0ABR4JF59</accession>
<dbReference type="Proteomes" id="UP001610444">
    <property type="component" value="Unassembled WGS sequence"/>
</dbReference>
<proteinExistence type="predicted"/>
<evidence type="ECO:0000313" key="3">
    <source>
        <dbReference type="Proteomes" id="UP001610444"/>
    </source>
</evidence>